<dbReference type="InterPro" id="IPR020556">
    <property type="entry name" value="Amidase_CS"/>
</dbReference>
<dbReference type="Pfam" id="PF01425">
    <property type="entry name" value="Amidase"/>
    <property type="match status" value="1"/>
</dbReference>
<feature type="domain" description="Amidase" evidence="4">
    <location>
        <begin position="44"/>
        <end position="462"/>
    </location>
</feature>
<evidence type="ECO:0000259" key="4">
    <source>
        <dbReference type="Pfam" id="PF01425"/>
    </source>
</evidence>
<dbReference type="Proteomes" id="UP000812982">
    <property type="component" value="Unassembled WGS sequence"/>
</dbReference>
<dbReference type="PANTHER" id="PTHR11895">
    <property type="entry name" value="TRANSAMIDASE"/>
    <property type="match status" value="1"/>
</dbReference>
<evidence type="ECO:0000313" key="6">
    <source>
        <dbReference type="Proteomes" id="UP000812982"/>
    </source>
</evidence>
<comment type="catalytic activity">
    <reaction evidence="1">
        <text>a monocarboxylic acid amide + H2O = a monocarboxylate + NH4(+)</text>
        <dbReference type="Rhea" id="RHEA:12020"/>
        <dbReference type="ChEBI" id="CHEBI:15377"/>
        <dbReference type="ChEBI" id="CHEBI:28938"/>
        <dbReference type="ChEBI" id="CHEBI:35757"/>
        <dbReference type="ChEBI" id="CHEBI:83628"/>
        <dbReference type="EC" id="3.5.1.4"/>
    </reaction>
</comment>
<dbReference type="RefSeq" id="WP_217157104.1">
    <property type="nucleotide sequence ID" value="NZ_VOMB01000016.1"/>
</dbReference>
<accession>A0ABS6KLP7</accession>
<gene>
    <name evidence="5" type="ORF">FR943_11745</name>
</gene>
<dbReference type="EC" id="3.5.1.4" evidence="3"/>
<name>A0ABS6KLP7_9MYCO</name>
<comment type="caution">
    <text evidence="5">The sequence shown here is derived from an EMBL/GenBank/DDBJ whole genome shotgun (WGS) entry which is preliminary data.</text>
</comment>
<dbReference type="PROSITE" id="PS00571">
    <property type="entry name" value="AMIDASES"/>
    <property type="match status" value="1"/>
</dbReference>
<evidence type="ECO:0000256" key="3">
    <source>
        <dbReference type="ARBA" id="ARBA00012922"/>
    </source>
</evidence>
<dbReference type="NCBIfam" id="NF005899">
    <property type="entry name" value="PRK07869.1"/>
    <property type="match status" value="1"/>
</dbReference>
<keyword evidence="5" id="KW-0378">Hydrolase</keyword>
<evidence type="ECO:0000256" key="1">
    <source>
        <dbReference type="ARBA" id="ARBA00001311"/>
    </source>
</evidence>
<dbReference type="InterPro" id="IPR023631">
    <property type="entry name" value="Amidase_dom"/>
</dbReference>
<comment type="similarity">
    <text evidence="2">Belongs to the amidase family.</text>
</comment>
<dbReference type="InterPro" id="IPR000120">
    <property type="entry name" value="Amidase"/>
</dbReference>
<dbReference type="EMBL" id="VOMB01000016">
    <property type="protein sequence ID" value="MBU9764515.1"/>
    <property type="molecule type" value="Genomic_DNA"/>
</dbReference>
<sequence length="494" mass="53248">MTSSRRASRKVPTRVSAFGDDALGEHDAVGLVEELRAGRVSAADLIEAAIARVEAVNPTLNGLAFEAFDRAHARGAALSPYGGFFDGVPTFVKDNVAVAGMPTMRGADAWEPQVDAANGDFARAYLATGLVPLGKSRLSEFGFSASCEHPRLGPVRNPWNPVYTAGASSSGSGAFVAAGAVPIAHANDGGGSIRIPAACNGLVGLKPTRGRLPQDQHLRMMPLRIVSDGVLTRSVRDTAALYREMEKVYRNPKLPPIGDVSRPGKQRLRIAVCTQSVVHDAGPEMTELTHKTATLLEELGHKVTMIGNPVPPRFKDDFLLYWAFLAYATVRGGRRSFGPTFDRDKLDNLSLGLDRLASRNLHRLPAAIARLARSRRVTERLSSSYDAVLMPTLAEPTLELGRLDPMADYDQIVDRLLGWVAFTPLQNATGDPAISLPLAQTATGLPAGMMLSATRGREALLLELAYELEEAKPWPRIQDPALATPRKRTRKAAK</sequence>
<reference evidence="5 6" key="1">
    <citation type="journal article" date="2021" name="Sci. Rep.">
        <title>Phenotypic and genomic hallmarks of a novel, potentially pathogenic rapidly growing Mycobacterium species related to the Mycobacterium fortuitum complex.</title>
        <authorList>
            <person name="Gharbi R."/>
            <person name="Khanna V."/>
            <person name="Frigui W."/>
            <person name="Mhenni B."/>
            <person name="Brosch R."/>
            <person name="Mardassi H."/>
        </authorList>
    </citation>
    <scope>NUCLEOTIDE SEQUENCE [LARGE SCALE GENOMIC DNA]</scope>
    <source>
        <strain evidence="5 6">TNTM28</strain>
    </source>
</reference>
<dbReference type="PANTHER" id="PTHR11895:SF7">
    <property type="entry name" value="GLUTAMYL-TRNA(GLN) AMIDOTRANSFERASE SUBUNIT A, MITOCHONDRIAL"/>
    <property type="match status" value="1"/>
</dbReference>
<keyword evidence="6" id="KW-1185">Reference proteome</keyword>
<evidence type="ECO:0000313" key="5">
    <source>
        <dbReference type="EMBL" id="MBU9764515.1"/>
    </source>
</evidence>
<proteinExistence type="inferred from homology"/>
<protein>
    <recommendedName>
        <fullName evidence="3">amidase</fullName>
        <ecNumber evidence="3">3.5.1.4</ecNumber>
    </recommendedName>
</protein>
<dbReference type="GO" id="GO:0004040">
    <property type="term" value="F:amidase activity"/>
    <property type="evidence" value="ECO:0007669"/>
    <property type="project" value="UniProtKB-EC"/>
</dbReference>
<organism evidence="5 6">
    <name type="scientific">[Mycobacterium] fortunisiensis</name>
    <dbReference type="NCBI Taxonomy" id="2600579"/>
    <lineage>
        <taxon>Bacteria</taxon>
        <taxon>Bacillati</taxon>
        <taxon>Actinomycetota</taxon>
        <taxon>Actinomycetes</taxon>
        <taxon>Mycobacteriales</taxon>
        <taxon>Mycobacteriaceae</taxon>
        <taxon>Mycolicibacterium</taxon>
    </lineage>
</organism>
<evidence type="ECO:0000256" key="2">
    <source>
        <dbReference type="ARBA" id="ARBA00009199"/>
    </source>
</evidence>